<evidence type="ECO:0000313" key="5">
    <source>
        <dbReference type="Proteomes" id="UP000693970"/>
    </source>
</evidence>
<feature type="region of interest" description="Disordered" evidence="1">
    <location>
        <begin position="472"/>
        <end position="506"/>
    </location>
</feature>
<dbReference type="SMART" id="SM00853">
    <property type="entry name" value="MutL_C"/>
    <property type="match status" value="1"/>
</dbReference>
<evidence type="ECO:0000313" key="4">
    <source>
        <dbReference type="EMBL" id="KAG7349624.1"/>
    </source>
</evidence>
<name>A0A9K3KTB1_9STRA</name>
<dbReference type="PANTHER" id="PTHR10073:SF52">
    <property type="entry name" value="MISMATCH REPAIR ENDONUCLEASE PMS2"/>
    <property type="match status" value="1"/>
</dbReference>
<reference evidence="4" key="1">
    <citation type="journal article" date="2021" name="Sci. Rep.">
        <title>Diploid genomic architecture of Nitzschia inconspicua, an elite biomass production diatom.</title>
        <authorList>
            <person name="Oliver A."/>
            <person name="Podell S."/>
            <person name="Pinowska A."/>
            <person name="Traller J.C."/>
            <person name="Smith S.R."/>
            <person name="McClure R."/>
            <person name="Beliaev A."/>
            <person name="Bohutskyi P."/>
            <person name="Hill E.A."/>
            <person name="Rabines A."/>
            <person name="Zheng H."/>
            <person name="Allen L.Z."/>
            <person name="Kuo A."/>
            <person name="Grigoriev I.V."/>
            <person name="Allen A.E."/>
            <person name="Hazlebeck D."/>
            <person name="Allen E.E."/>
        </authorList>
    </citation>
    <scope>NUCLEOTIDE SEQUENCE</scope>
    <source>
        <strain evidence="4">Hildebrandi</strain>
    </source>
</reference>
<dbReference type="PROSITE" id="PS00058">
    <property type="entry name" value="DNA_MISMATCH_REPAIR_1"/>
    <property type="match status" value="1"/>
</dbReference>
<dbReference type="Pfam" id="PF02518">
    <property type="entry name" value="HATPase_c"/>
    <property type="match status" value="1"/>
</dbReference>
<dbReference type="PANTHER" id="PTHR10073">
    <property type="entry name" value="DNA MISMATCH REPAIR PROTEIN MLH, PMS, MUTL"/>
    <property type="match status" value="1"/>
</dbReference>
<protein>
    <submittedName>
        <fullName evidence="4">DNA mismatch repair protein MutL</fullName>
    </submittedName>
</protein>
<proteinExistence type="predicted"/>
<keyword evidence="5" id="KW-1185">Reference proteome</keyword>
<dbReference type="InterPro" id="IPR002099">
    <property type="entry name" value="MutL/Mlh/PMS"/>
</dbReference>
<dbReference type="Pfam" id="PF01119">
    <property type="entry name" value="DNA_mis_repair"/>
    <property type="match status" value="1"/>
</dbReference>
<dbReference type="AlphaFoldDB" id="A0A9K3KTB1"/>
<dbReference type="GO" id="GO:0005524">
    <property type="term" value="F:ATP binding"/>
    <property type="evidence" value="ECO:0007669"/>
    <property type="project" value="InterPro"/>
</dbReference>
<dbReference type="EMBL" id="JAGRRH010000019">
    <property type="protein sequence ID" value="KAG7349624.1"/>
    <property type="molecule type" value="Genomic_DNA"/>
</dbReference>
<dbReference type="Pfam" id="PF08676">
    <property type="entry name" value="MutL_C"/>
    <property type="match status" value="1"/>
</dbReference>
<dbReference type="GO" id="GO:0032389">
    <property type="term" value="C:MutLalpha complex"/>
    <property type="evidence" value="ECO:0007669"/>
    <property type="project" value="TreeGrafter"/>
</dbReference>
<comment type="caution">
    <text evidence="4">The sequence shown here is derived from an EMBL/GenBank/DDBJ whole genome shotgun (WGS) entry which is preliminary data.</text>
</comment>
<dbReference type="OrthoDB" id="10254304at2759"/>
<evidence type="ECO:0000256" key="1">
    <source>
        <dbReference type="SAM" id="MobiDB-lite"/>
    </source>
</evidence>
<feature type="compositionally biased region" description="Basic and acidic residues" evidence="1">
    <location>
        <begin position="673"/>
        <end position="687"/>
    </location>
</feature>
<feature type="compositionally biased region" description="Polar residues" evidence="1">
    <location>
        <begin position="615"/>
        <end position="631"/>
    </location>
</feature>
<dbReference type="InterPro" id="IPR013507">
    <property type="entry name" value="DNA_mismatch_S5_2-like"/>
</dbReference>
<feature type="region of interest" description="Disordered" evidence="1">
    <location>
        <begin position="1"/>
        <end position="34"/>
    </location>
</feature>
<evidence type="ECO:0000259" key="2">
    <source>
        <dbReference type="SMART" id="SM00853"/>
    </source>
</evidence>
<feature type="region of interest" description="Disordered" evidence="1">
    <location>
        <begin position="581"/>
        <end position="631"/>
    </location>
</feature>
<feature type="domain" description="DNA mismatch repair protein S5" evidence="3">
    <location>
        <begin position="253"/>
        <end position="400"/>
    </location>
</feature>
<dbReference type="InterPro" id="IPR003594">
    <property type="entry name" value="HATPase_dom"/>
</dbReference>
<organism evidence="4 5">
    <name type="scientific">Nitzschia inconspicua</name>
    <dbReference type="NCBI Taxonomy" id="303405"/>
    <lineage>
        <taxon>Eukaryota</taxon>
        <taxon>Sar</taxon>
        <taxon>Stramenopiles</taxon>
        <taxon>Ochrophyta</taxon>
        <taxon>Bacillariophyta</taxon>
        <taxon>Bacillariophyceae</taxon>
        <taxon>Bacillariophycidae</taxon>
        <taxon>Bacillariales</taxon>
        <taxon>Bacillariaceae</taxon>
        <taxon>Nitzschia</taxon>
    </lineage>
</organism>
<feature type="region of interest" description="Disordered" evidence="1">
    <location>
        <begin position="672"/>
        <end position="698"/>
    </location>
</feature>
<dbReference type="Proteomes" id="UP000693970">
    <property type="component" value="Unassembled WGS sequence"/>
</dbReference>
<dbReference type="GO" id="GO:0016887">
    <property type="term" value="F:ATP hydrolysis activity"/>
    <property type="evidence" value="ECO:0007669"/>
    <property type="project" value="InterPro"/>
</dbReference>
<dbReference type="InterPro" id="IPR014762">
    <property type="entry name" value="DNA_mismatch_repair_CS"/>
</dbReference>
<dbReference type="GO" id="GO:0030983">
    <property type="term" value="F:mismatched DNA binding"/>
    <property type="evidence" value="ECO:0007669"/>
    <property type="project" value="InterPro"/>
</dbReference>
<dbReference type="SMART" id="SM01340">
    <property type="entry name" value="DNA_mis_repair"/>
    <property type="match status" value="1"/>
</dbReference>
<gene>
    <name evidence="4" type="ORF">IV203_012221</name>
</gene>
<dbReference type="InterPro" id="IPR038973">
    <property type="entry name" value="MutL/Mlh/Pms-like"/>
</dbReference>
<accession>A0A9K3KTB1</accession>
<sequence length="1098" mass="122254">MHGLSFTAVVDTSSPSDGELDVSAPAPHPPPDSEIKRLSQDTIRRISAEQAISDLTSIVKELIDNALDAEATTIKIRLFQQGLHIIEVSDDGCGISPSSLPFIATRHATSKITSIDDIYSGTGLTMGFRGEALFSMACVSKELVVATKTEDDELATKMVFGKDGLPLEDKTEQFNRKVGTTVAVVNPYSSLPARLADLTRRIRNERTRIYKLIEAYGIFNVGVSFQLIDIGDDGVGTTLLQTSPNSQTLKETVSHLLTPTVLRTMKEVDISLDSMLERIYGENLFHWGIKGLLSVEPTMQQGAQQQDQQPSNSSARKFENRLVQFYSINGRVVELPKVTELLQKLWKAFGGKKKPRIILSLTLPNEAFDINLSPDKQTVLLTHEKELLSVLDQEVTKMWSNSGSRIFGVSRAPGTQNEDLSQVVHEGNEDGSDDENDDSYRQMHKRRFAFVHDLSNAKMQHDMDERQIRENEIKQDHGDVSEGINSSSHIRSDEHTRVETPRKRRKCESIEVKEGSLDVSQERPVEGGESAVWNAFLENQVPQLSDSDRRRWIGIQSAFLRSSNNERDKRVVGTERILASPNETLDDNEPFHQIVPDKPELTSPLGRNDERAVLSTDSNPTLSTTQRDVSSSTKQLRLTDFTKFGFQTSSVDATNSPVKENLDFDVSESVQLTREKRQPADDRKRQVSLELSSPSPQLPEKRIIRTDIDKTIEECEDELAIFQAFKKRNDADNKNEEADAAAQVVWTSFQSTQQICRSSRIERIHMLQRKRNLSSTRRTVASSSNFLTLNENVMKNVEHTGIEGNDENGVSNESPTSIRISKSSFRDGMKVIGQFNLGFILAICSQNQVWIFDQHACDEKTNFEHLCKKTIIHEQPLIRPLPLELSPAEEACVLDHMDIFKANGFRFIFDPNAPIRHRLSLTALPHSGAVDGQKAVQFGPSDVRSLCSILMEGSSYEPGDGGTGVDGSGIYGNNAVRRHASSASRLGHTQNDGEGRMGRLETADTILARLPKAIAMFASRACRTSIMIGTALSQREMNAVVKKLADLDMPFTCAHGRPTMNHVGDLSSVLLEDERRAAEYIATPTITMVPLSQQTEDV</sequence>
<feature type="compositionally biased region" description="Basic and acidic residues" evidence="1">
    <location>
        <begin position="490"/>
        <end position="506"/>
    </location>
</feature>
<dbReference type="GO" id="GO:0140664">
    <property type="term" value="F:ATP-dependent DNA damage sensor activity"/>
    <property type="evidence" value="ECO:0007669"/>
    <property type="project" value="InterPro"/>
</dbReference>
<dbReference type="InterPro" id="IPR014790">
    <property type="entry name" value="MutL_C"/>
</dbReference>
<evidence type="ECO:0000259" key="3">
    <source>
        <dbReference type="SMART" id="SM01340"/>
    </source>
</evidence>
<feature type="domain" description="MutL C-terminal dimerisation" evidence="2">
    <location>
        <begin position="831"/>
        <end position="1032"/>
    </location>
</feature>
<dbReference type="NCBIfam" id="TIGR00585">
    <property type="entry name" value="mutl"/>
    <property type="match status" value="1"/>
</dbReference>
<dbReference type="GO" id="GO:0006298">
    <property type="term" value="P:mismatch repair"/>
    <property type="evidence" value="ECO:0007669"/>
    <property type="project" value="InterPro"/>
</dbReference>
<reference evidence="4" key="2">
    <citation type="submission" date="2021-04" db="EMBL/GenBank/DDBJ databases">
        <authorList>
            <person name="Podell S."/>
        </authorList>
    </citation>
    <scope>NUCLEOTIDE SEQUENCE</scope>
    <source>
        <strain evidence="4">Hildebrandi</strain>
    </source>
</reference>